<evidence type="ECO:0000256" key="1">
    <source>
        <dbReference type="SAM" id="MobiDB-lite"/>
    </source>
</evidence>
<sequence length="185" mass="22728">MREEWKLLYPLVRKEKEKIAKNIEEIAAQYSIQDICRNCYTTIELHKNLSQGQQRKTMKHIREKRNTITPAKGNKKHVQRLGDSHCWKRRYQEENEPRRTTRTAEMKFQRRTAGYTRRDRKRNTEIRRELQIQSINERLQEYRTAWTNHLDRMDHTRIPKKTFIYKPKGRRPLGRPKKKWKDQLS</sequence>
<protein>
    <submittedName>
        <fullName evidence="2">Uncharacterized protein</fullName>
    </submittedName>
</protein>
<dbReference type="EMBL" id="VTPC01003810">
    <property type="protein sequence ID" value="KAF2897992.1"/>
    <property type="molecule type" value="Genomic_DNA"/>
</dbReference>
<proteinExistence type="predicted"/>
<gene>
    <name evidence="2" type="ORF">ILUMI_08184</name>
</gene>
<name>A0A8K0D6K7_IGNLU</name>
<keyword evidence="3" id="KW-1185">Reference proteome</keyword>
<dbReference type="Proteomes" id="UP000801492">
    <property type="component" value="Unassembled WGS sequence"/>
</dbReference>
<feature type="compositionally biased region" description="Basic residues" evidence="1">
    <location>
        <begin position="167"/>
        <end position="185"/>
    </location>
</feature>
<accession>A0A8K0D6K7</accession>
<evidence type="ECO:0000313" key="2">
    <source>
        <dbReference type="EMBL" id="KAF2897992.1"/>
    </source>
</evidence>
<evidence type="ECO:0000313" key="3">
    <source>
        <dbReference type="Proteomes" id="UP000801492"/>
    </source>
</evidence>
<organism evidence="2 3">
    <name type="scientific">Ignelater luminosus</name>
    <name type="common">Cucubano</name>
    <name type="synonym">Pyrophorus luminosus</name>
    <dbReference type="NCBI Taxonomy" id="2038154"/>
    <lineage>
        <taxon>Eukaryota</taxon>
        <taxon>Metazoa</taxon>
        <taxon>Ecdysozoa</taxon>
        <taxon>Arthropoda</taxon>
        <taxon>Hexapoda</taxon>
        <taxon>Insecta</taxon>
        <taxon>Pterygota</taxon>
        <taxon>Neoptera</taxon>
        <taxon>Endopterygota</taxon>
        <taxon>Coleoptera</taxon>
        <taxon>Polyphaga</taxon>
        <taxon>Elateriformia</taxon>
        <taxon>Elateroidea</taxon>
        <taxon>Elateridae</taxon>
        <taxon>Agrypninae</taxon>
        <taxon>Pyrophorini</taxon>
        <taxon>Ignelater</taxon>
    </lineage>
</organism>
<feature type="region of interest" description="Disordered" evidence="1">
    <location>
        <begin position="159"/>
        <end position="185"/>
    </location>
</feature>
<reference evidence="2" key="1">
    <citation type="submission" date="2019-08" db="EMBL/GenBank/DDBJ databases">
        <title>The genome of the North American firefly Photinus pyralis.</title>
        <authorList>
            <consortium name="Photinus pyralis genome working group"/>
            <person name="Fallon T.R."/>
            <person name="Sander Lower S.E."/>
            <person name="Weng J.-K."/>
        </authorList>
    </citation>
    <scope>NUCLEOTIDE SEQUENCE</scope>
    <source>
        <strain evidence="2">TRF0915ILg1</strain>
        <tissue evidence="2">Whole body</tissue>
    </source>
</reference>
<dbReference type="AlphaFoldDB" id="A0A8K0D6K7"/>
<comment type="caution">
    <text evidence="2">The sequence shown here is derived from an EMBL/GenBank/DDBJ whole genome shotgun (WGS) entry which is preliminary data.</text>
</comment>
<dbReference type="OrthoDB" id="6770144at2759"/>